<keyword evidence="2" id="KW-0560">Oxidoreductase</keyword>
<dbReference type="InterPro" id="IPR011706">
    <property type="entry name" value="Cu-oxidase_C"/>
</dbReference>
<comment type="caution">
    <text evidence="6">The sequence shown here is derived from an EMBL/GenBank/DDBJ whole genome shotgun (WGS) entry which is preliminary data.</text>
</comment>
<dbReference type="InterPro" id="IPR045087">
    <property type="entry name" value="Cu-oxidase_fam"/>
</dbReference>
<dbReference type="EMBL" id="BMKS01000029">
    <property type="protein sequence ID" value="GGG52501.1"/>
    <property type="molecule type" value="Genomic_DNA"/>
</dbReference>
<dbReference type="PANTHER" id="PTHR11709">
    <property type="entry name" value="MULTI-COPPER OXIDASE"/>
    <property type="match status" value="1"/>
</dbReference>
<dbReference type="Gene3D" id="2.60.40.420">
    <property type="entry name" value="Cupredoxins - blue copper proteins"/>
    <property type="match status" value="3"/>
</dbReference>
<dbReference type="Pfam" id="PF07731">
    <property type="entry name" value="Cu-oxidase_2"/>
    <property type="match status" value="1"/>
</dbReference>
<dbReference type="Pfam" id="PF07732">
    <property type="entry name" value="Cu-oxidase_3"/>
    <property type="match status" value="1"/>
</dbReference>
<feature type="domain" description="Plastocyanin-like" evidence="3">
    <location>
        <begin position="162"/>
        <end position="275"/>
    </location>
</feature>
<reference evidence="6 7" key="1">
    <citation type="journal article" date="2014" name="Int. J. Syst. Evol. Microbiol.">
        <title>Complete genome sequence of Corynebacterium casei LMG S-19264T (=DSM 44701T), isolated from a smear-ripened cheese.</title>
        <authorList>
            <consortium name="US DOE Joint Genome Institute (JGI-PGF)"/>
            <person name="Walter F."/>
            <person name="Albersmeier A."/>
            <person name="Kalinowski J."/>
            <person name="Ruckert C."/>
        </authorList>
    </citation>
    <scope>NUCLEOTIDE SEQUENCE [LARGE SCALE GENOMIC DNA]</scope>
    <source>
        <strain evidence="6 7">CGMCC 1.16330</strain>
    </source>
</reference>
<dbReference type="PROSITE" id="PS00080">
    <property type="entry name" value="MULTICOPPER_OXIDASE2"/>
    <property type="match status" value="1"/>
</dbReference>
<dbReference type="PANTHER" id="PTHR11709:SF2">
    <property type="entry name" value="MULTICOPPER OXIDASE LPR1"/>
    <property type="match status" value="1"/>
</dbReference>
<dbReference type="PROSITE" id="PS00079">
    <property type="entry name" value="MULTICOPPER_OXIDASE1"/>
    <property type="match status" value="1"/>
</dbReference>
<dbReference type="InterPro" id="IPR002355">
    <property type="entry name" value="Cu_oxidase_Cu_BS"/>
</dbReference>
<organism evidence="6 7">
    <name type="scientific">Caldovatus sediminis</name>
    <dbReference type="NCBI Taxonomy" id="2041189"/>
    <lineage>
        <taxon>Bacteria</taxon>
        <taxon>Pseudomonadati</taxon>
        <taxon>Pseudomonadota</taxon>
        <taxon>Alphaproteobacteria</taxon>
        <taxon>Acetobacterales</taxon>
        <taxon>Roseomonadaceae</taxon>
        <taxon>Caldovatus</taxon>
    </lineage>
</organism>
<dbReference type="GO" id="GO:0016491">
    <property type="term" value="F:oxidoreductase activity"/>
    <property type="evidence" value="ECO:0007669"/>
    <property type="project" value="UniProtKB-KW"/>
</dbReference>
<feature type="domain" description="Plastocyanin-like" evidence="4">
    <location>
        <begin position="380"/>
        <end position="473"/>
    </location>
</feature>
<dbReference type="AlphaFoldDB" id="A0A8J2ZFR0"/>
<dbReference type="SUPFAM" id="SSF49503">
    <property type="entry name" value="Cupredoxins"/>
    <property type="match status" value="3"/>
</dbReference>
<evidence type="ECO:0000313" key="7">
    <source>
        <dbReference type="Proteomes" id="UP000597507"/>
    </source>
</evidence>
<evidence type="ECO:0008006" key="8">
    <source>
        <dbReference type="Google" id="ProtNLM"/>
    </source>
</evidence>
<evidence type="ECO:0000256" key="2">
    <source>
        <dbReference type="ARBA" id="ARBA00023002"/>
    </source>
</evidence>
<name>A0A8J2ZFR0_9PROT</name>
<keyword evidence="1" id="KW-0479">Metal-binding</keyword>
<evidence type="ECO:0000259" key="4">
    <source>
        <dbReference type="Pfam" id="PF07731"/>
    </source>
</evidence>
<feature type="domain" description="Plastocyanin-like" evidence="5">
    <location>
        <begin position="52"/>
        <end position="154"/>
    </location>
</feature>
<dbReference type="Proteomes" id="UP000597507">
    <property type="component" value="Unassembled WGS sequence"/>
</dbReference>
<proteinExistence type="predicted"/>
<dbReference type="InterPro" id="IPR011707">
    <property type="entry name" value="Cu-oxidase-like_N"/>
</dbReference>
<dbReference type="InterPro" id="IPR008972">
    <property type="entry name" value="Cupredoxin"/>
</dbReference>
<evidence type="ECO:0000259" key="5">
    <source>
        <dbReference type="Pfam" id="PF07732"/>
    </source>
</evidence>
<dbReference type="GO" id="GO:0005507">
    <property type="term" value="F:copper ion binding"/>
    <property type="evidence" value="ECO:0007669"/>
    <property type="project" value="InterPro"/>
</dbReference>
<keyword evidence="7" id="KW-1185">Reference proteome</keyword>
<dbReference type="CDD" id="cd13906">
    <property type="entry name" value="CuRO_3_CumA_like"/>
    <property type="match status" value="1"/>
</dbReference>
<dbReference type="CDD" id="cd13885">
    <property type="entry name" value="CuRO_2_CumA_like"/>
    <property type="match status" value="1"/>
</dbReference>
<protein>
    <recommendedName>
        <fullName evidence="8">Multicopper oxidase family protein</fullName>
    </recommendedName>
</protein>
<evidence type="ECO:0000256" key="1">
    <source>
        <dbReference type="ARBA" id="ARBA00022723"/>
    </source>
</evidence>
<accession>A0A8J2ZFR0</accession>
<dbReference type="CDD" id="cd13861">
    <property type="entry name" value="CuRO_1_CumA_like"/>
    <property type="match status" value="1"/>
</dbReference>
<dbReference type="InterPro" id="IPR001117">
    <property type="entry name" value="Cu-oxidase_2nd"/>
</dbReference>
<sequence length="474" mass="51418">MLGGSAALAATAGLRRAPAARAADRLGGGPATIRLAAQAGTVPLVGPPHPATLVWGYDGRIPGPEIRVRQGERLRVVLENRLPEETTIHWHGLRVPNAMDGVPHLTQDPVPPGGTFAYEFDVEDAGTYWYHPHVRGAEQVARGLCGALIVEEREPPPTIDRDVTWVLGDWRLQEDAQLAGGFGNRMDAGMAGRIGNTVTVNGRVPEEPFAVRAGERIRLRLVNAATARIFGLVFEGHAPLVVALNGHPVQPHAPGDGRVVLGPGERADLVLDMTGRPGARARVLDTFYSRLEYRLLDLAYGPQPLRDRPQAAPVPALPANPLPEPELTRAERHAVVLGGGMMGRLDGARVDGRWLEPREMLRHGIAWTINGLAAAPGHHVHEPLAVLRRGASYVLALRNETAWWHPMHLHGHAFRILSRNGAPTSRREWGDTVLIPPRDSAEIAFVADNPGDWMFHCHVLEHQAAGMMGVVRVA</sequence>
<dbReference type="Pfam" id="PF00394">
    <property type="entry name" value="Cu-oxidase"/>
    <property type="match status" value="1"/>
</dbReference>
<gene>
    <name evidence="6" type="ORF">GCM10010964_44560</name>
</gene>
<dbReference type="InterPro" id="IPR033138">
    <property type="entry name" value="Cu_oxidase_CS"/>
</dbReference>
<evidence type="ECO:0000313" key="6">
    <source>
        <dbReference type="EMBL" id="GGG52501.1"/>
    </source>
</evidence>
<evidence type="ECO:0000259" key="3">
    <source>
        <dbReference type="Pfam" id="PF00394"/>
    </source>
</evidence>